<comment type="caution">
    <text evidence="3">The sequence shown here is derived from an EMBL/GenBank/DDBJ whole genome shotgun (WGS) entry which is preliminary data.</text>
</comment>
<dbReference type="Pfam" id="PF01408">
    <property type="entry name" value="GFO_IDH_MocA"/>
    <property type="match status" value="1"/>
</dbReference>
<dbReference type="Pfam" id="PF22725">
    <property type="entry name" value="GFO_IDH_MocA_C3"/>
    <property type="match status" value="1"/>
</dbReference>
<dbReference type="PANTHER" id="PTHR43708:SF8">
    <property type="entry name" value="OXIDOREDUCTASE"/>
    <property type="match status" value="1"/>
</dbReference>
<dbReference type="RefSeq" id="WP_114497968.1">
    <property type="nucleotide sequence ID" value="NZ_QPJW01000009.1"/>
</dbReference>
<dbReference type="Proteomes" id="UP000253090">
    <property type="component" value="Unassembled WGS sequence"/>
</dbReference>
<evidence type="ECO:0000313" key="4">
    <source>
        <dbReference type="Proteomes" id="UP000253090"/>
    </source>
</evidence>
<gene>
    <name evidence="3" type="ORF">DFP94_10948</name>
</gene>
<feature type="domain" description="Gfo/Idh/MocA-like oxidoreductase N-terminal" evidence="1">
    <location>
        <begin position="2"/>
        <end position="116"/>
    </location>
</feature>
<accession>A0A369BCD1</accession>
<dbReference type="GO" id="GO:0000166">
    <property type="term" value="F:nucleotide binding"/>
    <property type="evidence" value="ECO:0007669"/>
    <property type="project" value="InterPro"/>
</dbReference>
<keyword evidence="4" id="KW-1185">Reference proteome</keyword>
<feature type="domain" description="GFO/IDH/MocA-like oxidoreductase" evidence="2">
    <location>
        <begin position="128"/>
        <end position="253"/>
    </location>
</feature>
<dbReference type="Gene3D" id="3.30.360.10">
    <property type="entry name" value="Dihydrodipicolinate Reductase, domain 2"/>
    <property type="match status" value="1"/>
</dbReference>
<dbReference type="SUPFAM" id="SSF55347">
    <property type="entry name" value="Glyceraldehyde-3-phosphate dehydrogenase-like, C-terminal domain"/>
    <property type="match status" value="1"/>
</dbReference>
<dbReference type="EMBL" id="QPJW01000009">
    <property type="protein sequence ID" value="RCX17324.1"/>
    <property type="molecule type" value="Genomic_DNA"/>
</dbReference>
<evidence type="ECO:0000313" key="3">
    <source>
        <dbReference type="EMBL" id="RCX17324.1"/>
    </source>
</evidence>
<reference evidence="3 4" key="1">
    <citation type="submission" date="2018-07" db="EMBL/GenBank/DDBJ databases">
        <title>Genomic Encyclopedia of Type Strains, Phase III (KMG-III): the genomes of soil and plant-associated and newly described type strains.</title>
        <authorList>
            <person name="Whitman W."/>
        </authorList>
    </citation>
    <scope>NUCLEOTIDE SEQUENCE [LARGE SCALE GENOMIC DNA]</scope>
    <source>
        <strain evidence="3 4">CECT 8333</strain>
    </source>
</reference>
<name>A0A369BCD1_9BACL</name>
<organism evidence="3 4">
    <name type="scientific">Fontibacillus phaseoli</name>
    <dbReference type="NCBI Taxonomy" id="1416533"/>
    <lineage>
        <taxon>Bacteria</taxon>
        <taxon>Bacillati</taxon>
        <taxon>Bacillota</taxon>
        <taxon>Bacilli</taxon>
        <taxon>Bacillales</taxon>
        <taxon>Paenibacillaceae</taxon>
        <taxon>Fontibacillus</taxon>
    </lineage>
</organism>
<proteinExistence type="predicted"/>
<dbReference type="InterPro" id="IPR055170">
    <property type="entry name" value="GFO_IDH_MocA-like_dom"/>
</dbReference>
<evidence type="ECO:0000259" key="2">
    <source>
        <dbReference type="Pfam" id="PF22725"/>
    </source>
</evidence>
<evidence type="ECO:0000259" key="1">
    <source>
        <dbReference type="Pfam" id="PF01408"/>
    </source>
</evidence>
<dbReference type="PANTHER" id="PTHR43708">
    <property type="entry name" value="CONSERVED EXPRESSED OXIDOREDUCTASE (EUROFUNG)"/>
    <property type="match status" value="1"/>
</dbReference>
<dbReference type="AlphaFoldDB" id="A0A369BCD1"/>
<dbReference type="Gene3D" id="3.40.50.720">
    <property type="entry name" value="NAD(P)-binding Rossmann-like Domain"/>
    <property type="match status" value="1"/>
</dbReference>
<dbReference type="InterPro" id="IPR051317">
    <property type="entry name" value="Gfo/Idh/MocA_oxidoreduct"/>
</dbReference>
<dbReference type="InterPro" id="IPR036291">
    <property type="entry name" value="NAD(P)-bd_dom_sf"/>
</dbReference>
<sequence length="329" mass="36938">MKLGIAGYGRIVELLHYPMIRKLKEVELSAVFDVTLERRELAEKRGLQVYGDYDEFLENDFELLLIAAPPTYHYELAIKALKHGKHLIIEKPVTVNAAQAREIADLALRLNRVVTVFQNRRFDADFEFVKSVLNAGTLGNLKFIERSHHMPDLGIGFGIKSYHPEWRGKEKYGGGILLDWGVHLADQLVELRLGQVQEITSNMHRLSHETGDVEDYCHAVLKLDTGIVVMIDLNAASCASKPSWIIGGDRATLLIHENEAMLEQKGEAPKRVPIPPNSRFAGDRIYTSFIQEVAGRGTCAVTISEAVESMELLDGIKKFALKEEVMLYG</sequence>
<dbReference type="InterPro" id="IPR000683">
    <property type="entry name" value="Gfo/Idh/MocA-like_OxRdtase_N"/>
</dbReference>
<protein>
    <submittedName>
        <fullName evidence="3">Putative dehydrogenase</fullName>
    </submittedName>
</protein>
<dbReference type="OrthoDB" id="9815825at2"/>
<dbReference type="SUPFAM" id="SSF51735">
    <property type="entry name" value="NAD(P)-binding Rossmann-fold domains"/>
    <property type="match status" value="1"/>
</dbReference>